<evidence type="ECO:0000259" key="1">
    <source>
        <dbReference type="Pfam" id="PF01261"/>
    </source>
</evidence>
<organism evidence="2 3">
    <name type="scientific">Mariniphaga sediminis</name>
    <dbReference type="NCBI Taxonomy" id="1628158"/>
    <lineage>
        <taxon>Bacteria</taxon>
        <taxon>Pseudomonadati</taxon>
        <taxon>Bacteroidota</taxon>
        <taxon>Bacteroidia</taxon>
        <taxon>Marinilabiliales</taxon>
        <taxon>Prolixibacteraceae</taxon>
        <taxon>Mariniphaga</taxon>
    </lineage>
</organism>
<dbReference type="AlphaFoldDB" id="A0A399D4T9"/>
<evidence type="ECO:0000313" key="2">
    <source>
        <dbReference type="EMBL" id="RIH66587.1"/>
    </source>
</evidence>
<dbReference type="PANTHER" id="PTHR12110:SF21">
    <property type="entry name" value="XYLOSE ISOMERASE-LIKE TIM BARREL DOMAIN-CONTAINING PROTEIN"/>
    <property type="match status" value="1"/>
</dbReference>
<accession>A0A399D4T9</accession>
<feature type="domain" description="Xylose isomerase-like TIM barrel" evidence="1">
    <location>
        <begin position="61"/>
        <end position="285"/>
    </location>
</feature>
<protein>
    <submittedName>
        <fullName evidence="2">Sugar phosphate isomerase/epimerase</fullName>
    </submittedName>
</protein>
<dbReference type="Proteomes" id="UP000266441">
    <property type="component" value="Unassembled WGS sequence"/>
</dbReference>
<dbReference type="InterPro" id="IPR050312">
    <property type="entry name" value="IolE/XylAMocC-like"/>
</dbReference>
<dbReference type="PANTHER" id="PTHR12110">
    <property type="entry name" value="HYDROXYPYRUVATE ISOMERASE"/>
    <property type="match status" value="1"/>
</dbReference>
<dbReference type="RefSeq" id="WP_119348461.1">
    <property type="nucleotide sequence ID" value="NZ_QWET01000002.1"/>
</dbReference>
<dbReference type="Gene3D" id="3.20.20.150">
    <property type="entry name" value="Divalent-metal-dependent TIM barrel enzymes"/>
    <property type="match status" value="1"/>
</dbReference>
<proteinExistence type="predicted"/>
<dbReference type="InterPro" id="IPR036237">
    <property type="entry name" value="Xyl_isomerase-like_sf"/>
</dbReference>
<dbReference type="SUPFAM" id="SSF51658">
    <property type="entry name" value="Xylose isomerase-like"/>
    <property type="match status" value="1"/>
</dbReference>
<reference evidence="2 3" key="1">
    <citation type="journal article" date="2015" name="Int. J. Syst. Evol. Microbiol.">
        <title>Mariniphaga sediminis sp. nov., isolated from coastal sediment.</title>
        <authorList>
            <person name="Wang F.Q."/>
            <person name="Shen Q.Y."/>
            <person name="Chen G.J."/>
            <person name="Du Z.J."/>
        </authorList>
    </citation>
    <scope>NUCLEOTIDE SEQUENCE [LARGE SCALE GENOMIC DNA]</scope>
    <source>
        <strain evidence="2 3">SY21</strain>
    </source>
</reference>
<dbReference type="PROSITE" id="PS51257">
    <property type="entry name" value="PROKAR_LIPOPROTEIN"/>
    <property type="match status" value="1"/>
</dbReference>
<dbReference type="InterPro" id="IPR013022">
    <property type="entry name" value="Xyl_isomerase-like_TIM-brl"/>
</dbReference>
<dbReference type="Pfam" id="PF01261">
    <property type="entry name" value="AP_endonuc_2"/>
    <property type="match status" value="1"/>
</dbReference>
<keyword evidence="3" id="KW-1185">Reference proteome</keyword>
<dbReference type="OrthoDB" id="1114134at2"/>
<dbReference type="GO" id="GO:0016853">
    <property type="term" value="F:isomerase activity"/>
    <property type="evidence" value="ECO:0007669"/>
    <property type="project" value="UniProtKB-KW"/>
</dbReference>
<keyword evidence="2" id="KW-0413">Isomerase</keyword>
<comment type="caution">
    <text evidence="2">The sequence shown here is derived from an EMBL/GenBank/DDBJ whole genome shotgun (WGS) entry which is preliminary data.</text>
</comment>
<evidence type="ECO:0000313" key="3">
    <source>
        <dbReference type="Proteomes" id="UP000266441"/>
    </source>
</evidence>
<dbReference type="EMBL" id="QWET01000002">
    <property type="protein sequence ID" value="RIH66587.1"/>
    <property type="molecule type" value="Genomic_DNA"/>
</dbReference>
<gene>
    <name evidence="2" type="ORF">D1164_03005</name>
</gene>
<name>A0A399D4T9_9BACT</name>
<sequence>MDSLSKQTRRNFLRDLSLLSGMAVLPGSLLAGCAKVPGSKMKLGLVTYQWAKDWDIPTIIKNCTEANIGGVELRVEHAHGVTLELSKAEREEVRKQFADTPVEVIGMGTNEQYDWPDPARLRESIETTKAWLQLSKDIGGSGVKVKPNQFHEGISQEQTLEQIGKALDELGRYALDMGQQIRLEVHGRGTQQLPHIKTIMDYVQNDGSTVCWNSNDQDLDGEGLEYNFNLVKDRFGDICHVREFNVGNYPYQQLMDLFVGMDYKGWVLLECRTNPDDKVAALKEQRQLWEEMIAKAQGKL</sequence>